<keyword evidence="7" id="KW-0378">Hydrolase</keyword>
<keyword evidence="3" id="KW-0515">Mutator protein</keyword>
<dbReference type="PROSITE" id="PS51462">
    <property type="entry name" value="NUDIX"/>
    <property type="match status" value="1"/>
</dbReference>
<evidence type="ECO:0000313" key="13">
    <source>
        <dbReference type="EMBL" id="CAD8470761.1"/>
    </source>
</evidence>
<dbReference type="GO" id="GO:0035539">
    <property type="term" value="F:8-oxo-7,8-dihydrodeoxyguanosine triphosphate pyrophosphatase activity"/>
    <property type="evidence" value="ECO:0007669"/>
    <property type="project" value="UniProtKB-EC"/>
</dbReference>
<dbReference type="GO" id="GO:0006260">
    <property type="term" value="P:DNA replication"/>
    <property type="evidence" value="ECO:0007669"/>
    <property type="project" value="UniProtKB-KW"/>
</dbReference>
<dbReference type="GO" id="GO:0006281">
    <property type="term" value="P:DNA repair"/>
    <property type="evidence" value="ECO:0007669"/>
    <property type="project" value="UniProtKB-KW"/>
</dbReference>
<evidence type="ECO:0000256" key="10">
    <source>
        <dbReference type="ARBA" id="ARBA00035861"/>
    </source>
</evidence>
<dbReference type="InterPro" id="IPR000086">
    <property type="entry name" value="NUDIX_hydrolase_dom"/>
</dbReference>
<dbReference type="CDD" id="cd04683">
    <property type="entry name" value="NUDIX_Hydrolase"/>
    <property type="match status" value="1"/>
</dbReference>
<dbReference type="AlphaFoldDB" id="A0A7S0E0I8"/>
<dbReference type="GO" id="GO:0044716">
    <property type="term" value="F:8-oxo-GDP phosphatase activity"/>
    <property type="evidence" value="ECO:0007669"/>
    <property type="project" value="TreeGrafter"/>
</dbReference>
<gene>
    <name evidence="13" type="ORF">HPHI1048_LOCUS3195</name>
</gene>
<evidence type="ECO:0000256" key="3">
    <source>
        <dbReference type="ARBA" id="ARBA00022457"/>
    </source>
</evidence>
<dbReference type="Pfam" id="PF00293">
    <property type="entry name" value="NUDIX"/>
    <property type="match status" value="1"/>
</dbReference>
<comment type="similarity">
    <text evidence="2">Belongs to the Nudix hydrolase family.</text>
</comment>
<dbReference type="GO" id="GO:0046872">
    <property type="term" value="F:metal ion binding"/>
    <property type="evidence" value="ECO:0007669"/>
    <property type="project" value="UniProtKB-KW"/>
</dbReference>
<dbReference type="GO" id="GO:0008413">
    <property type="term" value="F:8-oxo-7,8-dihydroguanosine triphosphate pyrophosphatase activity"/>
    <property type="evidence" value="ECO:0007669"/>
    <property type="project" value="TreeGrafter"/>
</dbReference>
<protein>
    <recommendedName>
        <fullName evidence="11">8-oxo-dGTP diphosphatase</fullName>
        <ecNumber evidence="11">3.6.1.55</ecNumber>
    </recommendedName>
</protein>
<accession>A0A7S0E0I8</accession>
<dbReference type="InterPro" id="IPR047127">
    <property type="entry name" value="MutT-like"/>
</dbReference>
<dbReference type="GO" id="GO:0044715">
    <property type="term" value="F:8-oxo-dGDP phosphatase activity"/>
    <property type="evidence" value="ECO:0007669"/>
    <property type="project" value="TreeGrafter"/>
</dbReference>
<reference evidence="13" key="1">
    <citation type="submission" date="2021-01" db="EMBL/GenBank/DDBJ databases">
        <authorList>
            <person name="Corre E."/>
            <person name="Pelletier E."/>
            <person name="Niang G."/>
            <person name="Scheremetjew M."/>
            <person name="Finn R."/>
            <person name="Kale V."/>
            <person name="Holt S."/>
            <person name="Cochrane G."/>
            <person name="Meng A."/>
            <person name="Brown T."/>
            <person name="Cohen L."/>
        </authorList>
    </citation>
    <scope>NUCLEOTIDE SEQUENCE</scope>
    <source>
        <strain evidence="13">CCMP325</strain>
    </source>
</reference>
<proteinExistence type="inferred from homology"/>
<sequence length="179" mass="20285">MGRIAHLFAAANMIIRQETATTTGGMVAKMKETITDPKKAVNSTKSMILLSRRFNTGFMDGWYGLPAGHVRPTERIHETVMREAKEELGIEVEQGAISVMSTMHRLNKKREYMDFFCIVNSWKGPIVNNEPDKCDDLQFFPVDNLPENTIEHVRQGIQCVFDNIPFSEYGVEGMVKAKD</sequence>
<dbReference type="PROSITE" id="PS00893">
    <property type="entry name" value="NUDIX_BOX"/>
    <property type="match status" value="1"/>
</dbReference>
<evidence type="ECO:0000256" key="6">
    <source>
        <dbReference type="ARBA" id="ARBA00022763"/>
    </source>
</evidence>
<evidence type="ECO:0000256" key="1">
    <source>
        <dbReference type="ARBA" id="ARBA00001946"/>
    </source>
</evidence>
<keyword evidence="6" id="KW-0227">DNA damage</keyword>
<dbReference type="EC" id="3.6.1.55" evidence="11"/>
<evidence type="ECO:0000256" key="8">
    <source>
        <dbReference type="ARBA" id="ARBA00022842"/>
    </source>
</evidence>
<evidence type="ECO:0000256" key="5">
    <source>
        <dbReference type="ARBA" id="ARBA00022723"/>
    </source>
</evidence>
<keyword evidence="9" id="KW-0234">DNA repair</keyword>
<dbReference type="EMBL" id="HBEO01004478">
    <property type="protein sequence ID" value="CAD8470761.1"/>
    <property type="molecule type" value="Transcribed_RNA"/>
</dbReference>
<dbReference type="InterPro" id="IPR015797">
    <property type="entry name" value="NUDIX_hydrolase-like_dom_sf"/>
</dbReference>
<keyword evidence="5" id="KW-0479">Metal-binding</keyword>
<evidence type="ECO:0000256" key="7">
    <source>
        <dbReference type="ARBA" id="ARBA00022801"/>
    </source>
</evidence>
<feature type="domain" description="Nudix hydrolase" evidence="12">
    <location>
        <begin position="6"/>
        <end position="162"/>
    </location>
</feature>
<dbReference type="Gene3D" id="3.90.79.10">
    <property type="entry name" value="Nucleoside Triphosphate Pyrophosphohydrolase"/>
    <property type="match status" value="1"/>
</dbReference>
<evidence type="ECO:0000256" key="4">
    <source>
        <dbReference type="ARBA" id="ARBA00022705"/>
    </source>
</evidence>
<keyword evidence="8" id="KW-0460">Magnesium</keyword>
<keyword evidence="4" id="KW-0235">DNA replication</keyword>
<dbReference type="SUPFAM" id="SSF55811">
    <property type="entry name" value="Nudix"/>
    <property type="match status" value="1"/>
</dbReference>
<dbReference type="PANTHER" id="PTHR47707:SF1">
    <property type="entry name" value="NUDIX HYDROLASE FAMILY PROTEIN"/>
    <property type="match status" value="1"/>
</dbReference>
<dbReference type="InterPro" id="IPR020084">
    <property type="entry name" value="NUDIX_hydrolase_CS"/>
</dbReference>
<evidence type="ECO:0000256" key="9">
    <source>
        <dbReference type="ARBA" id="ARBA00023204"/>
    </source>
</evidence>
<name>A0A7S0E0I8_9CRYP</name>
<dbReference type="PANTHER" id="PTHR47707">
    <property type="entry name" value="8-OXO-DGTP DIPHOSPHATASE"/>
    <property type="match status" value="1"/>
</dbReference>
<comment type="cofactor">
    <cofactor evidence="1">
        <name>Mg(2+)</name>
        <dbReference type="ChEBI" id="CHEBI:18420"/>
    </cofactor>
</comment>
<evidence type="ECO:0000256" key="2">
    <source>
        <dbReference type="ARBA" id="ARBA00005582"/>
    </source>
</evidence>
<evidence type="ECO:0000256" key="11">
    <source>
        <dbReference type="ARBA" id="ARBA00038905"/>
    </source>
</evidence>
<organism evidence="13">
    <name type="scientific">Hanusia phi</name>
    <dbReference type="NCBI Taxonomy" id="3032"/>
    <lineage>
        <taxon>Eukaryota</taxon>
        <taxon>Cryptophyceae</taxon>
        <taxon>Pyrenomonadales</taxon>
        <taxon>Geminigeraceae</taxon>
        <taxon>Hanusia</taxon>
    </lineage>
</organism>
<comment type="catalytic activity">
    <reaction evidence="10">
        <text>8-oxo-dGTP + H2O = 8-oxo-dGMP + diphosphate + H(+)</text>
        <dbReference type="Rhea" id="RHEA:31575"/>
        <dbReference type="ChEBI" id="CHEBI:15377"/>
        <dbReference type="ChEBI" id="CHEBI:15378"/>
        <dbReference type="ChEBI" id="CHEBI:33019"/>
        <dbReference type="ChEBI" id="CHEBI:63224"/>
        <dbReference type="ChEBI" id="CHEBI:77896"/>
        <dbReference type="EC" id="3.6.1.55"/>
    </reaction>
</comment>
<evidence type="ECO:0000259" key="12">
    <source>
        <dbReference type="PROSITE" id="PS51462"/>
    </source>
</evidence>